<dbReference type="InterPro" id="IPR002716">
    <property type="entry name" value="PIN_dom"/>
</dbReference>
<sequence length="146" mass="16837">MAYLFDTDAISEMLRKRPLLDYLQWLRSLDRENQYTSSITIAELYKGAFRSPKRNHFLEKIETRIIPEFTILPFDRLTAKIYGEIQAQLEQQGNILAHADLQIASTAIQSNLELVTGNIQHFARVEALRINYTLVHARASSENVQS</sequence>
<keyword evidence="2 8" id="KW-1277">Toxin-antitoxin system</keyword>
<dbReference type="SUPFAM" id="SSF88723">
    <property type="entry name" value="PIN domain-like"/>
    <property type="match status" value="1"/>
</dbReference>
<dbReference type="AlphaFoldDB" id="A0A0K1S800"/>
<evidence type="ECO:0000313" key="10">
    <source>
        <dbReference type="EMBL" id="AKV70175.1"/>
    </source>
</evidence>
<dbReference type="Gene3D" id="3.40.50.1010">
    <property type="entry name" value="5'-nuclease"/>
    <property type="match status" value="1"/>
</dbReference>
<keyword evidence="3 8" id="KW-0540">Nuclease</keyword>
<reference evidence="10 11" key="1">
    <citation type="journal article" date="2016" name="Stand. Genomic Sci.">
        <title>Complete genome sequence and genomic characterization of Microcystis panniformis FACHB 1757 by third-generation sequencing.</title>
        <authorList>
            <person name="Zhang J.Y."/>
            <person name="Guan R."/>
            <person name="Zhang H.J."/>
            <person name="Li H."/>
            <person name="Xiao P."/>
            <person name="Yu G.L."/>
            <person name="Du L."/>
            <person name="Cao D.M."/>
            <person name="Zhu B.C."/>
            <person name="Li R.H."/>
            <person name="Lu Z.H."/>
        </authorList>
    </citation>
    <scope>NUCLEOTIDE SEQUENCE [LARGE SCALE GENOMIC DNA]</scope>
    <source>
        <strain evidence="10 11">FACHB-1757</strain>
    </source>
</reference>
<dbReference type="PANTHER" id="PTHR33653">
    <property type="entry name" value="RIBONUCLEASE VAPC2"/>
    <property type="match status" value="1"/>
</dbReference>
<comment type="cofactor">
    <cofactor evidence="1 8">
        <name>Mg(2+)</name>
        <dbReference type="ChEBI" id="CHEBI:18420"/>
    </cofactor>
</comment>
<organism evidence="10 11">
    <name type="scientific">Microcystis panniformis FACHB-1757</name>
    <dbReference type="NCBI Taxonomy" id="1638788"/>
    <lineage>
        <taxon>Bacteria</taxon>
        <taxon>Bacillati</taxon>
        <taxon>Cyanobacteriota</taxon>
        <taxon>Cyanophyceae</taxon>
        <taxon>Oscillatoriophycideae</taxon>
        <taxon>Chroococcales</taxon>
        <taxon>Microcystaceae</taxon>
        <taxon>Microcystis</taxon>
    </lineage>
</organism>
<evidence type="ECO:0000256" key="8">
    <source>
        <dbReference type="HAMAP-Rule" id="MF_00265"/>
    </source>
</evidence>
<dbReference type="RefSeq" id="WP_002784674.1">
    <property type="nucleotide sequence ID" value="NZ_CP011339.1"/>
</dbReference>
<dbReference type="Proteomes" id="UP000068167">
    <property type="component" value="Chromosome"/>
</dbReference>
<dbReference type="PANTHER" id="PTHR33653:SF1">
    <property type="entry name" value="RIBONUCLEASE VAPC2"/>
    <property type="match status" value="1"/>
</dbReference>
<dbReference type="GO" id="GO:0004540">
    <property type="term" value="F:RNA nuclease activity"/>
    <property type="evidence" value="ECO:0007669"/>
    <property type="project" value="InterPro"/>
</dbReference>
<dbReference type="CDD" id="cd18752">
    <property type="entry name" value="PIN_VapC4-5_FitB-like"/>
    <property type="match status" value="1"/>
</dbReference>
<evidence type="ECO:0000259" key="9">
    <source>
        <dbReference type="Pfam" id="PF01850"/>
    </source>
</evidence>
<dbReference type="InterPro" id="IPR022907">
    <property type="entry name" value="VapC_family"/>
</dbReference>
<comment type="function">
    <text evidence="8">Toxic component of a toxin-antitoxin (TA) system. An RNase.</text>
</comment>
<dbReference type="InterPro" id="IPR050556">
    <property type="entry name" value="Type_II_TA_system_RNase"/>
</dbReference>
<keyword evidence="8" id="KW-0800">Toxin</keyword>
<keyword evidence="11" id="KW-1185">Reference proteome</keyword>
<dbReference type="EMBL" id="CP011339">
    <property type="protein sequence ID" value="AKV70175.1"/>
    <property type="molecule type" value="Genomic_DNA"/>
</dbReference>
<evidence type="ECO:0000256" key="2">
    <source>
        <dbReference type="ARBA" id="ARBA00022649"/>
    </source>
</evidence>
<dbReference type="Pfam" id="PF01850">
    <property type="entry name" value="PIN"/>
    <property type="match status" value="1"/>
</dbReference>
<feature type="binding site" evidence="8">
    <location>
        <position position="6"/>
    </location>
    <ligand>
        <name>Mg(2+)</name>
        <dbReference type="ChEBI" id="CHEBI:18420"/>
    </ligand>
</feature>
<dbReference type="GO" id="GO:0000287">
    <property type="term" value="F:magnesium ion binding"/>
    <property type="evidence" value="ECO:0007669"/>
    <property type="project" value="UniProtKB-UniRule"/>
</dbReference>
<evidence type="ECO:0000256" key="5">
    <source>
        <dbReference type="ARBA" id="ARBA00022801"/>
    </source>
</evidence>
<dbReference type="EC" id="3.1.-.-" evidence="8"/>
<protein>
    <recommendedName>
        <fullName evidence="8">Ribonuclease VapC</fullName>
        <shortName evidence="8">RNase VapC</shortName>
        <ecNumber evidence="8">3.1.-.-</ecNumber>
    </recommendedName>
    <alternativeName>
        <fullName evidence="8">Toxin VapC</fullName>
    </alternativeName>
</protein>
<evidence type="ECO:0000256" key="7">
    <source>
        <dbReference type="ARBA" id="ARBA00038093"/>
    </source>
</evidence>
<dbReference type="PATRIC" id="fig|1638788.3.peg.5379"/>
<keyword evidence="4 8" id="KW-0479">Metal-binding</keyword>
<feature type="binding site" evidence="8">
    <location>
        <position position="100"/>
    </location>
    <ligand>
        <name>Mg(2+)</name>
        <dbReference type="ChEBI" id="CHEBI:18420"/>
    </ligand>
</feature>
<dbReference type="KEGG" id="mpk:VL20_5332"/>
<name>A0A0K1S800_9CHRO</name>
<dbReference type="GO" id="GO:0090729">
    <property type="term" value="F:toxin activity"/>
    <property type="evidence" value="ECO:0007669"/>
    <property type="project" value="UniProtKB-KW"/>
</dbReference>
<evidence type="ECO:0000256" key="6">
    <source>
        <dbReference type="ARBA" id="ARBA00022842"/>
    </source>
</evidence>
<dbReference type="GO" id="GO:0016787">
    <property type="term" value="F:hydrolase activity"/>
    <property type="evidence" value="ECO:0007669"/>
    <property type="project" value="UniProtKB-KW"/>
</dbReference>
<dbReference type="InterPro" id="IPR029060">
    <property type="entry name" value="PIN-like_dom_sf"/>
</dbReference>
<proteinExistence type="inferred from homology"/>
<evidence type="ECO:0000256" key="1">
    <source>
        <dbReference type="ARBA" id="ARBA00001946"/>
    </source>
</evidence>
<evidence type="ECO:0000313" key="11">
    <source>
        <dbReference type="Proteomes" id="UP000068167"/>
    </source>
</evidence>
<keyword evidence="5 8" id="KW-0378">Hydrolase</keyword>
<feature type="domain" description="PIN" evidence="9">
    <location>
        <begin position="3"/>
        <end position="126"/>
    </location>
</feature>
<evidence type="ECO:0000256" key="4">
    <source>
        <dbReference type="ARBA" id="ARBA00022723"/>
    </source>
</evidence>
<comment type="similarity">
    <text evidence="7 8">Belongs to the PINc/VapC protein family.</text>
</comment>
<accession>A0A0K1S800</accession>
<keyword evidence="6 8" id="KW-0460">Magnesium</keyword>
<gene>
    <name evidence="8" type="primary">vapC</name>
    <name evidence="10" type="ORF">VL20_5332</name>
</gene>
<dbReference type="HAMAP" id="MF_00265">
    <property type="entry name" value="VapC_Nob1"/>
    <property type="match status" value="1"/>
</dbReference>
<evidence type="ECO:0000256" key="3">
    <source>
        <dbReference type="ARBA" id="ARBA00022722"/>
    </source>
</evidence>